<feature type="domain" description="UDP-galactopyranose mutase C-terminal" evidence="1">
    <location>
        <begin position="148"/>
        <end position="315"/>
    </location>
</feature>
<name>A0A4C2EKZ6_9EURY</name>
<dbReference type="OrthoDB" id="203172at2157"/>
<evidence type="ECO:0000313" key="3">
    <source>
        <dbReference type="Proteomes" id="UP000304382"/>
    </source>
</evidence>
<sequence length="417" mass="48073">MPEITVIGAGVAGCSLSYLLDQEGFDVTIVEKDAVGGLLREIEFETGYHCDSAPHLLFFDEEEEAIVGDLFSEFTQLEPHEFYAATYPRGKLSDPHHYPVSKQNIDKWDDADAIREELAEAPGKTDAEYFEEYMKNQVGETLYNRYNKDYTEKHWGIDPKRITGDWFDFKISFPDEEQEFFGDGAYYPDDKYTDILQSMIADCDVVFDGVTGLETDGDRISAIETESGDRINSDLFVSTIDPSILVDTSESLNYRSMVILGAHIEASERLFPDHVDWGYFPNHYDFTRITDYKFIPQSTPDGEYILTTEFPSFIGDEVWSNSEEWYSEYLMDFLDEQGINATLLDAEVRRAPRAYPLPVTEEIDTFERINDRLSAYENMFNLGRVSTYEYIWIKDIVQQAYETRDDILEYVQQSTAD</sequence>
<dbReference type="GO" id="GO:0050660">
    <property type="term" value="F:flavin adenine dinucleotide binding"/>
    <property type="evidence" value="ECO:0007669"/>
    <property type="project" value="TreeGrafter"/>
</dbReference>
<dbReference type="Proteomes" id="UP000304382">
    <property type="component" value="Unassembled WGS sequence"/>
</dbReference>
<evidence type="ECO:0000259" key="1">
    <source>
        <dbReference type="Pfam" id="PF03275"/>
    </source>
</evidence>
<dbReference type="AlphaFoldDB" id="A0A4C2EKZ6"/>
<dbReference type="GO" id="GO:0005829">
    <property type="term" value="C:cytosol"/>
    <property type="evidence" value="ECO:0007669"/>
    <property type="project" value="TreeGrafter"/>
</dbReference>
<dbReference type="PANTHER" id="PTHR21197">
    <property type="entry name" value="UDP-GALACTOPYRANOSE MUTASE"/>
    <property type="match status" value="1"/>
</dbReference>
<keyword evidence="3" id="KW-1185">Reference proteome</keyword>
<protein>
    <submittedName>
        <fullName evidence="2">UDP-galactopyranose mutase</fullName>
    </submittedName>
</protein>
<comment type="caution">
    <text evidence="2">The sequence shown here is derived from an EMBL/GenBank/DDBJ whole genome shotgun (WGS) entry which is preliminary data.</text>
</comment>
<dbReference type="Gene3D" id="3.50.50.60">
    <property type="entry name" value="FAD/NAD(P)-binding domain"/>
    <property type="match status" value="1"/>
</dbReference>
<accession>A0A4C2EKZ6</accession>
<dbReference type="InterPro" id="IPR036188">
    <property type="entry name" value="FAD/NAD-bd_sf"/>
</dbReference>
<evidence type="ECO:0000313" key="2">
    <source>
        <dbReference type="EMBL" id="GCF15214.1"/>
    </source>
</evidence>
<dbReference type="Pfam" id="PF13450">
    <property type="entry name" value="NAD_binding_8"/>
    <property type="match status" value="1"/>
</dbReference>
<dbReference type="PANTHER" id="PTHR21197:SF0">
    <property type="entry name" value="UDP-GALACTOPYRANOSE MUTASE"/>
    <property type="match status" value="1"/>
</dbReference>
<gene>
    <name evidence="2" type="ORF">Harman_31490</name>
</gene>
<dbReference type="SUPFAM" id="SSF51905">
    <property type="entry name" value="FAD/NAD(P)-binding domain"/>
    <property type="match status" value="1"/>
</dbReference>
<dbReference type="InterPro" id="IPR015899">
    <property type="entry name" value="UDP-GalPyranose_mutase_C"/>
</dbReference>
<dbReference type="EMBL" id="BIXZ01000006">
    <property type="protein sequence ID" value="GCF15214.1"/>
    <property type="molecule type" value="Genomic_DNA"/>
</dbReference>
<dbReference type="GO" id="GO:0008767">
    <property type="term" value="F:UDP-galactopyranose mutase activity"/>
    <property type="evidence" value="ECO:0007669"/>
    <property type="project" value="InterPro"/>
</dbReference>
<reference evidence="2 3" key="1">
    <citation type="submission" date="2019-02" db="EMBL/GenBank/DDBJ databases">
        <title>Haloarcula mannanilyticum sp. nov., a mannan degrading haloarchaeon isolated from commercial salt.</title>
        <authorList>
            <person name="Enomoto S."/>
            <person name="Shimane Y."/>
            <person name="Kamekura M."/>
            <person name="Ito T."/>
            <person name="Moriya O."/>
            <person name="Ihara K."/>
            <person name="Takahashi-Ando N."/>
            <person name="Fukushima Y."/>
            <person name="Yoshida Y."/>
            <person name="Usama R."/>
            <person name="Takai K."/>
            <person name="Minegishi H."/>
        </authorList>
    </citation>
    <scope>NUCLEOTIDE SEQUENCE [LARGE SCALE GENOMIC DNA]</scope>
    <source>
        <strain evidence="2 3">MD130-1</strain>
    </source>
</reference>
<organism evidence="2 3">
    <name type="scientific">Haloarcula mannanilytica</name>
    <dbReference type="NCBI Taxonomy" id="2509225"/>
    <lineage>
        <taxon>Archaea</taxon>
        <taxon>Methanobacteriati</taxon>
        <taxon>Methanobacteriota</taxon>
        <taxon>Stenosarchaea group</taxon>
        <taxon>Halobacteria</taxon>
        <taxon>Halobacteriales</taxon>
        <taxon>Haloarculaceae</taxon>
        <taxon>Haloarcula</taxon>
    </lineage>
</organism>
<proteinExistence type="predicted"/>
<dbReference type="RefSeq" id="WP_160140701.1">
    <property type="nucleotide sequence ID" value="NZ_BIXZ01000006.1"/>
</dbReference>
<dbReference type="Pfam" id="PF03275">
    <property type="entry name" value="GLF"/>
    <property type="match status" value="1"/>
</dbReference>